<proteinExistence type="predicted"/>
<keyword evidence="2" id="KW-1133">Transmembrane helix</keyword>
<feature type="transmembrane region" description="Helical" evidence="2">
    <location>
        <begin position="299"/>
        <end position="323"/>
    </location>
</feature>
<accession>A0ABQ4C9P3</accession>
<feature type="region of interest" description="Disordered" evidence="1">
    <location>
        <begin position="1"/>
        <end position="213"/>
    </location>
</feature>
<evidence type="ECO:0000313" key="4">
    <source>
        <dbReference type="Proteomes" id="UP000624325"/>
    </source>
</evidence>
<feature type="transmembrane region" description="Helical" evidence="2">
    <location>
        <begin position="363"/>
        <end position="385"/>
    </location>
</feature>
<feature type="transmembrane region" description="Helical" evidence="2">
    <location>
        <begin position="429"/>
        <end position="446"/>
    </location>
</feature>
<feature type="compositionally biased region" description="Basic and acidic residues" evidence="1">
    <location>
        <begin position="515"/>
        <end position="536"/>
    </location>
</feature>
<feature type="transmembrane region" description="Helical" evidence="2">
    <location>
        <begin position="452"/>
        <end position="469"/>
    </location>
</feature>
<feature type="compositionally biased region" description="Basic and acidic residues" evidence="1">
    <location>
        <begin position="95"/>
        <end position="124"/>
    </location>
</feature>
<feature type="region of interest" description="Disordered" evidence="1">
    <location>
        <begin position="477"/>
        <end position="615"/>
    </location>
</feature>
<sequence length="615" mass="66021">MGHVAKHSAGAGSGSNRDRSTPPGKPAEETPAEPVAVKPGEPGDRPGDTANSVVVEPLDPATDRTVLRPTVPGRTTRRWWQLGRGAESARPGTEQSRRSTRERTERGSSRGRHAERPEDREPPFRWRPAGSDGAAQPGEDTTRHRGPSYWSRSADRNHRDEPPWTSSFATTADEADDDDHDDGLAAVKLREGERSRLRPSAPTGTPTYEGSGIEDTAVLPKIGQAIQTQRIWTTRPDPEEAEERAEESADEPRKNKKIDVTSLLDVGMKLLPEVDPDVPEGPVTNARWAALVRSAARRLIWTLPAAGVVAAAASIGAMVGGGPAHYLSGEAPFRLIAWVTSVWLAMVAMIALVGVLSAVRSRAAAVLGLMLGILGGVSMLMWAAVPPETPIWGLSAKTLALSCAGIYSAGWMAMGWSVFRSRMFARGDGLMLICAGPMVGIAGLWMSPFHTAGALLLFAAGLGIAWKSGSTLRAVRAGRAPAPPARPLELAEIRPRRAKKAKPPKPAKQRRRRGKQEAKQAAKQEAKPAQETRPAWEARPATGRAEVTRSPWAPPPNGQASQPPAAKPPQSPTAKASPPAKDEKPSRRPGKRRLRLGATTRETAPEPNKDNNRKR</sequence>
<keyword evidence="2" id="KW-0812">Transmembrane</keyword>
<feature type="compositionally biased region" description="Basic residues" evidence="1">
    <location>
        <begin position="496"/>
        <end position="514"/>
    </location>
</feature>
<dbReference type="Proteomes" id="UP000624325">
    <property type="component" value="Unassembled WGS sequence"/>
</dbReference>
<evidence type="ECO:0000256" key="2">
    <source>
        <dbReference type="SAM" id="Phobius"/>
    </source>
</evidence>
<name>A0ABQ4C9P3_9ACTN</name>
<dbReference type="RefSeq" id="WP_203706334.1">
    <property type="nucleotide sequence ID" value="NZ_BAAALU010000006.1"/>
</dbReference>
<keyword evidence="2" id="KW-0472">Membrane</keyword>
<feature type="compositionally biased region" description="Basic and acidic residues" evidence="1">
    <location>
        <begin position="246"/>
        <end position="257"/>
    </location>
</feature>
<feature type="compositionally biased region" description="Basic and acidic residues" evidence="1">
    <location>
        <begin position="603"/>
        <end position="615"/>
    </location>
</feature>
<evidence type="ECO:0000313" key="3">
    <source>
        <dbReference type="EMBL" id="GIF59507.1"/>
    </source>
</evidence>
<evidence type="ECO:0000256" key="1">
    <source>
        <dbReference type="SAM" id="MobiDB-lite"/>
    </source>
</evidence>
<dbReference type="EMBL" id="BONC01000048">
    <property type="protein sequence ID" value="GIF59507.1"/>
    <property type="molecule type" value="Genomic_DNA"/>
</dbReference>
<reference evidence="3 4" key="1">
    <citation type="submission" date="2021-01" db="EMBL/GenBank/DDBJ databases">
        <title>Whole genome shotgun sequence of Asanoa iriomotensis NBRC 100142.</title>
        <authorList>
            <person name="Komaki H."/>
            <person name="Tamura T."/>
        </authorList>
    </citation>
    <scope>NUCLEOTIDE SEQUENCE [LARGE SCALE GENOMIC DNA]</scope>
    <source>
        <strain evidence="3 4">NBRC 100142</strain>
    </source>
</reference>
<protein>
    <submittedName>
        <fullName evidence="3">Uncharacterized protein</fullName>
    </submittedName>
</protein>
<comment type="caution">
    <text evidence="3">The sequence shown here is derived from an EMBL/GenBank/DDBJ whole genome shotgun (WGS) entry which is preliminary data.</text>
</comment>
<feature type="region of interest" description="Disordered" evidence="1">
    <location>
        <begin position="232"/>
        <end position="257"/>
    </location>
</feature>
<feature type="transmembrane region" description="Helical" evidence="2">
    <location>
        <begin position="335"/>
        <end position="356"/>
    </location>
</feature>
<keyword evidence="4" id="KW-1185">Reference proteome</keyword>
<feature type="compositionally biased region" description="Basic and acidic residues" evidence="1">
    <location>
        <begin position="153"/>
        <end position="162"/>
    </location>
</feature>
<feature type="transmembrane region" description="Helical" evidence="2">
    <location>
        <begin position="391"/>
        <end position="417"/>
    </location>
</feature>
<gene>
    <name evidence="3" type="ORF">Air01nite_56020</name>
</gene>
<organism evidence="3 4">
    <name type="scientific">Asanoa iriomotensis</name>
    <dbReference type="NCBI Taxonomy" id="234613"/>
    <lineage>
        <taxon>Bacteria</taxon>
        <taxon>Bacillati</taxon>
        <taxon>Actinomycetota</taxon>
        <taxon>Actinomycetes</taxon>
        <taxon>Micromonosporales</taxon>
        <taxon>Micromonosporaceae</taxon>
        <taxon>Asanoa</taxon>
    </lineage>
</organism>